<dbReference type="PANTHER" id="PTHR11705">
    <property type="entry name" value="PROTEASE FAMILY M14 CARBOXYPEPTIDASE A,B"/>
    <property type="match status" value="1"/>
</dbReference>
<keyword evidence="6" id="KW-0482">Metalloprotease</keyword>
<dbReference type="Gene3D" id="3.40.630.10">
    <property type="entry name" value="Zn peptidases"/>
    <property type="match status" value="1"/>
</dbReference>
<dbReference type="GO" id="GO:0004181">
    <property type="term" value="F:metallocarboxypeptidase activity"/>
    <property type="evidence" value="ECO:0007669"/>
    <property type="project" value="InterPro"/>
</dbReference>
<comment type="similarity">
    <text evidence="2 7">Belongs to the peptidase M14 family.</text>
</comment>
<comment type="cofactor">
    <cofactor evidence="1">
        <name>Zn(2+)</name>
        <dbReference type="ChEBI" id="CHEBI:29105"/>
    </cofactor>
</comment>
<feature type="domain" description="Peptidase M14" evidence="8">
    <location>
        <begin position="21"/>
        <end position="295"/>
    </location>
</feature>
<dbReference type="EMBL" id="LCQW01000034">
    <property type="protein sequence ID" value="KKW22865.1"/>
    <property type="molecule type" value="Genomic_DNA"/>
</dbReference>
<evidence type="ECO:0000256" key="1">
    <source>
        <dbReference type="ARBA" id="ARBA00001947"/>
    </source>
</evidence>
<proteinExistence type="inferred from homology"/>
<dbReference type="Pfam" id="PF00246">
    <property type="entry name" value="Peptidase_M14"/>
    <property type="match status" value="1"/>
</dbReference>
<keyword evidence="4" id="KW-0378">Hydrolase</keyword>
<evidence type="ECO:0000256" key="7">
    <source>
        <dbReference type="PROSITE-ProRule" id="PRU01379"/>
    </source>
</evidence>
<dbReference type="GO" id="GO:0008270">
    <property type="term" value="F:zinc ion binding"/>
    <property type="evidence" value="ECO:0007669"/>
    <property type="project" value="InterPro"/>
</dbReference>
<dbReference type="PANTHER" id="PTHR11705:SF143">
    <property type="entry name" value="SLL0236 PROTEIN"/>
    <property type="match status" value="1"/>
</dbReference>
<reference evidence="9 10" key="1">
    <citation type="journal article" date="2015" name="Nature">
        <title>rRNA introns, odd ribosomes, and small enigmatic genomes across a large radiation of phyla.</title>
        <authorList>
            <person name="Brown C.T."/>
            <person name="Hug L.A."/>
            <person name="Thomas B.C."/>
            <person name="Sharon I."/>
            <person name="Castelle C.J."/>
            <person name="Singh A."/>
            <person name="Wilkins M.J."/>
            <person name="Williams K.H."/>
            <person name="Banfield J.F."/>
        </authorList>
    </citation>
    <scope>NUCLEOTIDE SEQUENCE [LARGE SCALE GENOMIC DNA]</scope>
</reference>
<evidence type="ECO:0000313" key="10">
    <source>
        <dbReference type="Proteomes" id="UP000034273"/>
    </source>
</evidence>
<dbReference type="STRING" id="1618671.UY67_C0034G0002"/>
<dbReference type="InterPro" id="IPR000834">
    <property type="entry name" value="Peptidase_M14"/>
</dbReference>
<comment type="caution">
    <text evidence="9">The sequence shown here is derived from an EMBL/GenBank/DDBJ whole genome shotgun (WGS) entry which is preliminary data.</text>
</comment>
<name>A0A0G1WWD3_9BACT</name>
<organism evidence="9 10">
    <name type="scientific">Candidatus Kaiserbacteria bacterium GW2011_GWA2_52_12</name>
    <dbReference type="NCBI Taxonomy" id="1618671"/>
    <lineage>
        <taxon>Bacteria</taxon>
        <taxon>Candidatus Kaiseribacteriota</taxon>
    </lineage>
</organism>
<evidence type="ECO:0000256" key="6">
    <source>
        <dbReference type="ARBA" id="ARBA00023049"/>
    </source>
</evidence>
<dbReference type="SMART" id="SM00631">
    <property type="entry name" value="Zn_pept"/>
    <property type="match status" value="1"/>
</dbReference>
<evidence type="ECO:0000313" key="9">
    <source>
        <dbReference type="EMBL" id="KKW22865.1"/>
    </source>
</evidence>
<gene>
    <name evidence="9" type="ORF">UY67_C0034G0002</name>
</gene>
<dbReference type="AlphaFoldDB" id="A0A0G1WWD3"/>
<keyword evidence="9" id="KW-0121">Carboxypeptidase</keyword>
<evidence type="ECO:0000256" key="2">
    <source>
        <dbReference type="ARBA" id="ARBA00005988"/>
    </source>
</evidence>
<accession>A0A0G1WWD3</accession>
<dbReference type="GO" id="GO:0006508">
    <property type="term" value="P:proteolysis"/>
    <property type="evidence" value="ECO:0007669"/>
    <property type="project" value="UniProtKB-KW"/>
</dbReference>
<evidence type="ECO:0000256" key="5">
    <source>
        <dbReference type="ARBA" id="ARBA00022833"/>
    </source>
</evidence>
<sequence length="297" mass="31708">MKKFLASLIVIFIAGVVGYVYIYGLPKSAVATNDQAAVPIATSSANAIKNGNEAIIGTSVEGRDIIAYRYGSGAKKILFVGGIHGGYEWNTVLVAYELMDYLKANPSAIPANVEVAVVPVLNPDGLNKVVGTAGRFTAADVPTSQTLLVSGRFNANNVDLNRNFDCDWQSSGMWQNTAVDGGSKVFSEPESQAMKEFISAYAPSGVVGWYSAAGGVYSSDCHGGVLPETKTITNVYAKASGYPAHEVFDNYELTGDMENWLAKNNIPAISVLLTNHQDVEWDKNLAGIKALLAYYGK</sequence>
<protein>
    <submittedName>
        <fullName evidence="9">Peptidase M14 carboxypeptidase A</fullName>
    </submittedName>
</protein>
<dbReference type="SUPFAM" id="SSF53187">
    <property type="entry name" value="Zn-dependent exopeptidases"/>
    <property type="match status" value="1"/>
</dbReference>
<evidence type="ECO:0000256" key="4">
    <source>
        <dbReference type="ARBA" id="ARBA00022801"/>
    </source>
</evidence>
<dbReference type="PROSITE" id="PS52035">
    <property type="entry name" value="PEPTIDASE_M14"/>
    <property type="match status" value="1"/>
</dbReference>
<evidence type="ECO:0000256" key="3">
    <source>
        <dbReference type="ARBA" id="ARBA00022670"/>
    </source>
</evidence>
<dbReference type="Proteomes" id="UP000034273">
    <property type="component" value="Unassembled WGS sequence"/>
</dbReference>
<evidence type="ECO:0000259" key="8">
    <source>
        <dbReference type="PROSITE" id="PS52035"/>
    </source>
</evidence>
<comment type="caution">
    <text evidence="7">Lacks conserved residue(s) required for the propagation of feature annotation.</text>
</comment>
<keyword evidence="5" id="KW-0862">Zinc</keyword>
<dbReference type="GO" id="GO:0005615">
    <property type="term" value="C:extracellular space"/>
    <property type="evidence" value="ECO:0007669"/>
    <property type="project" value="TreeGrafter"/>
</dbReference>
<keyword evidence="3" id="KW-0645">Protease</keyword>